<feature type="coiled-coil region" evidence="1">
    <location>
        <begin position="242"/>
        <end position="279"/>
    </location>
</feature>
<evidence type="ECO:0000313" key="4">
    <source>
        <dbReference type="Proteomes" id="UP001230908"/>
    </source>
</evidence>
<dbReference type="RefSeq" id="WP_308710792.1">
    <property type="nucleotide sequence ID" value="NZ_JAVHUY010000002.1"/>
</dbReference>
<evidence type="ECO:0000256" key="1">
    <source>
        <dbReference type="SAM" id="Coils"/>
    </source>
</evidence>
<protein>
    <submittedName>
        <fullName evidence="3">AAA domain-containing protein</fullName>
    </submittedName>
</protein>
<feature type="domain" description="DNA2/NAM7 helicase helicase" evidence="2">
    <location>
        <begin position="146"/>
        <end position="316"/>
    </location>
</feature>
<evidence type="ECO:0000259" key="2">
    <source>
        <dbReference type="Pfam" id="PF13086"/>
    </source>
</evidence>
<sequence>MGSALDFWINAEGGPSRVGRSLRIGRARATKPGWYSVDLRGSRFTGIDQVEALRLAGPAGPEAGPSYALLEAVQDGEIVRFRAPEFVELDEPELWQSRQSPTHLLVKLKEGIAGLNDAGLAHDLAAGRLTSAPGNSQHVNGFTGAQDAAYSACLGRGVHLVWGPPGTGKTRVLTEAIDTLVRNGKRVLLVSATNIAVDNALLGAVKSRRHRRGTLLRVGPPHHPEVLAHPDVCLPVLVEERLESVKRERDRIERHLVRIRMEREELAQLESALAGFDADAYHVARRAMATSASIPRLAAEASQAREALRLARTQMTDAYGRRAAAERSWQALEPARRAYREIDRLHEGLTELEAAADGQAAQALRADHATDLINTEIRNLTGTRRFSRLRDRGRLRKLSIDQEQARAQAEKAHLRAREARELVARQRRQAEERIRQLTDSAGCNRPDLQQAEVALRDAQRELERLAVMVGAAENALDGSQQRLLAAEAETPTQAQRTLVEDANLRGLLTLDAKARVLRTRVSASASDWGRLEQQYTKVQEQYTRLSRDAEGEIIGSARLVATTLARLRTSKPLMDGPYDVVLVDEVGAANLPEVLLAVSRAARAAVLFGDFMQLGAVLDNKEVRTTDRLDVQRWLIPDVFAHCRIASADDADRHPGCTPLYLQHRFGPEIMGLANTVAYDGRLKSGDSIRPHAENDPEILLIDVDELGEIARVRPDGPIKGWWPAGALLARVLADYHQARGERTGIVTPYGLQVEATLEALRDHETGTTMVTEVGTAHRCCPALEMSMRRRSWRARGTRSNRPVCGGTVNTNSAEWVRRAVPVGSVSSGCCSW</sequence>
<name>A0ABU0Z8Z3_9ACTN</name>
<dbReference type="Proteomes" id="UP001230908">
    <property type="component" value="Unassembled WGS sequence"/>
</dbReference>
<accession>A0ABU0Z8Z3</accession>
<dbReference type="InterPro" id="IPR041677">
    <property type="entry name" value="DNA2/NAM7_AAA_11"/>
</dbReference>
<dbReference type="InterPro" id="IPR045055">
    <property type="entry name" value="DNA2/NAM7-like"/>
</dbReference>
<reference evidence="3 4" key="1">
    <citation type="submission" date="2023-08" db="EMBL/GenBank/DDBJ databases">
        <title>Phytohabitans sansha sp. nov., isolated from marine sediment.</title>
        <authorList>
            <person name="Zhao Y."/>
            <person name="Yi K."/>
        </authorList>
    </citation>
    <scope>NUCLEOTIDE SEQUENCE [LARGE SCALE GENOMIC DNA]</scope>
    <source>
        <strain evidence="3 4">ZYX-F-186</strain>
    </source>
</reference>
<dbReference type="SUPFAM" id="SSF52540">
    <property type="entry name" value="P-loop containing nucleoside triphosphate hydrolases"/>
    <property type="match status" value="1"/>
</dbReference>
<dbReference type="PANTHER" id="PTHR10887">
    <property type="entry name" value="DNA2/NAM7 HELICASE FAMILY"/>
    <property type="match status" value="1"/>
</dbReference>
<comment type="caution">
    <text evidence="3">The sequence shown here is derived from an EMBL/GenBank/DDBJ whole genome shotgun (WGS) entry which is preliminary data.</text>
</comment>
<feature type="coiled-coil region" evidence="1">
    <location>
        <begin position="402"/>
        <end position="489"/>
    </location>
</feature>
<feature type="domain" description="DNA2/NAM7 helicase helicase" evidence="2">
    <location>
        <begin position="342"/>
        <end position="618"/>
    </location>
</feature>
<gene>
    <name evidence="3" type="ORF">RB614_03235</name>
</gene>
<dbReference type="EMBL" id="JAVHUY010000002">
    <property type="protein sequence ID" value="MDQ7903526.1"/>
    <property type="molecule type" value="Genomic_DNA"/>
</dbReference>
<keyword evidence="4" id="KW-1185">Reference proteome</keyword>
<dbReference type="Gene3D" id="3.40.50.300">
    <property type="entry name" value="P-loop containing nucleotide triphosphate hydrolases"/>
    <property type="match status" value="3"/>
</dbReference>
<dbReference type="Pfam" id="PF13086">
    <property type="entry name" value="AAA_11"/>
    <property type="match status" value="2"/>
</dbReference>
<organism evidence="3 4">
    <name type="scientific">Phytohabitans maris</name>
    <dbReference type="NCBI Taxonomy" id="3071409"/>
    <lineage>
        <taxon>Bacteria</taxon>
        <taxon>Bacillati</taxon>
        <taxon>Actinomycetota</taxon>
        <taxon>Actinomycetes</taxon>
        <taxon>Micromonosporales</taxon>
        <taxon>Micromonosporaceae</taxon>
    </lineage>
</organism>
<dbReference type="PANTHER" id="PTHR10887:SF495">
    <property type="entry name" value="HELICASE SENATAXIN ISOFORM X1-RELATED"/>
    <property type="match status" value="1"/>
</dbReference>
<proteinExistence type="predicted"/>
<keyword evidence="1" id="KW-0175">Coiled coil</keyword>
<evidence type="ECO:0000313" key="3">
    <source>
        <dbReference type="EMBL" id="MDQ7903526.1"/>
    </source>
</evidence>
<dbReference type="InterPro" id="IPR027417">
    <property type="entry name" value="P-loop_NTPase"/>
</dbReference>